<accession>A0A0A9D7I9</accession>
<evidence type="ECO:0000313" key="2">
    <source>
        <dbReference type="EMBL" id="JAD84564.1"/>
    </source>
</evidence>
<evidence type="ECO:0000256" key="1">
    <source>
        <dbReference type="SAM" id="MobiDB-lite"/>
    </source>
</evidence>
<protein>
    <submittedName>
        <fullName evidence="2">Uncharacterized protein</fullName>
    </submittedName>
</protein>
<feature type="compositionally biased region" description="Basic residues" evidence="1">
    <location>
        <begin position="31"/>
        <end position="41"/>
    </location>
</feature>
<dbReference type="EMBL" id="GBRH01213331">
    <property type="protein sequence ID" value="JAD84564.1"/>
    <property type="molecule type" value="Transcribed_RNA"/>
</dbReference>
<name>A0A0A9D7I9_ARUDO</name>
<proteinExistence type="predicted"/>
<reference evidence="2" key="2">
    <citation type="journal article" date="2015" name="Data Brief">
        <title>Shoot transcriptome of the giant reed, Arundo donax.</title>
        <authorList>
            <person name="Barrero R.A."/>
            <person name="Guerrero F.D."/>
            <person name="Moolhuijzen P."/>
            <person name="Goolsby J.A."/>
            <person name="Tidwell J."/>
            <person name="Bellgard S.E."/>
            <person name="Bellgard M.I."/>
        </authorList>
    </citation>
    <scope>NUCLEOTIDE SEQUENCE</scope>
    <source>
        <tissue evidence="2">Shoot tissue taken approximately 20 cm above the soil surface</tissue>
    </source>
</reference>
<feature type="compositionally biased region" description="Polar residues" evidence="1">
    <location>
        <begin position="7"/>
        <end position="17"/>
    </location>
</feature>
<dbReference type="AlphaFoldDB" id="A0A0A9D7I9"/>
<organism evidence="2">
    <name type="scientific">Arundo donax</name>
    <name type="common">Giant reed</name>
    <name type="synonym">Donax arundinaceus</name>
    <dbReference type="NCBI Taxonomy" id="35708"/>
    <lineage>
        <taxon>Eukaryota</taxon>
        <taxon>Viridiplantae</taxon>
        <taxon>Streptophyta</taxon>
        <taxon>Embryophyta</taxon>
        <taxon>Tracheophyta</taxon>
        <taxon>Spermatophyta</taxon>
        <taxon>Magnoliopsida</taxon>
        <taxon>Liliopsida</taxon>
        <taxon>Poales</taxon>
        <taxon>Poaceae</taxon>
        <taxon>PACMAD clade</taxon>
        <taxon>Arundinoideae</taxon>
        <taxon>Arundineae</taxon>
        <taxon>Arundo</taxon>
    </lineage>
</organism>
<feature type="region of interest" description="Disordered" evidence="1">
    <location>
        <begin position="1"/>
        <end position="55"/>
    </location>
</feature>
<reference evidence="2" key="1">
    <citation type="submission" date="2014-09" db="EMBL/GenBank/DDBJ databases">
        <authorList>
            <person name="Magalhaes I.L.F."/>
            <person name="Oliveira U."/>
            <person name="Santos F.R."/>
            <person name="Vidigal T.H.D.A."/>
            <person name="Brescovit A.D."/>
            <person name="Santos A.J."/>
        </authorList>
    </citation>
    <scope>NUCLEOTIDE SEQUENCE</scope>
    <source>
        <tissue evidence="2">Shoot tissue taken approximately 20 cm above the soil surface</tissue>
    </source>
</reference>
<sequence>MAPTRGTAASTIRSTSWRRGAPAPAGTGTRRMTRRRRRRRGICSARTTRSTSEPPRAATTWSLCFLQYGTLTIILGEASEDEVAEAHHFYRGQEAIQGDITLAMGGSHMEMGVMLKVLFQK</sequence>